<protein>
    <recommendedName>
        <fullName evidence="1">Ribophorin II third domain-containing protein</fullName>
    </recommendedName>
</protein>
<evidence type="ECO:0000259" key="1">
    <source>
        <dbReference type="Pfam" id="PF23860"/>
    </source>
</evidence>
<dbReference type="EMBL" id="CAAALY010047202">
    <property type="protein sequence ID" value="VEL20598.1"/>
    <property type="molecule type" value="Genomic_DNA"/>
</dbReference>
<dbReference type="InterPro" id="IPR055374">
    <property type="entry name" value="Ribophorin_II_3rd"/>
</dbReference>
<reference evidence="2" key="1">
    <citation type="submission" date="2018-11" db="EMBL/GenBank/DDBJ databases">
        <authorList>
            <consortium name="Pathogen Informatics"/>
        </authorList>
    </citation>
    <scope>NUCLEOTIDE SEQUENCE</scope>
</reference>
<proteinExistence type="predicted"/>
<name>A0A448WUQ3_9PLAT</name>
<gene>
    <name evidence="2" type="ORF">PXEA_LOCUS14038</name>
</gene>
<keyword evidence="3" id="KW-1185">Reference proteome</keyword>
<organism evidence="2 3">
    <name type="scientific">Protopolystoma xenopodis</name>
    <dbReference type="NCBI Taxonomy" id="117903"/>
    <lineage>
        <taxon>Eukaryota</taxon>
        <taxon>Metazoa</taxon>
        <taxon>Spiralia</taxon>
        <taxon>Lophotrochozoa</taxon>
        <taxon>Platyhelminthes</taxon>
        <taxon>Monogenea</taxon>
        <taxon>Polyopisthocotylea</taxon>
        <taxon>Polystomatidea</taxon>
        <taxon>Polystomatidae</taxon>
        <taxon>Protopolystoma</taxon>
    </lineage>
</organism>
<dbReference type="AlphaFoldDB" id="A0A448WUQ3"/>
<sequence length="160" mass="18213">MADAGKLPPRGFYHLEIAGVTANKNSSLRFIGITNAKLPFKSVTNIRILGSEFKKLDNENNKALLHETLTPTKTHSNLVKLEAGTRLLLSLRLAEDSEDETRITAHQVFIQMRHIESYQHITFVAEERKDTSAGNQDKYYLFKLVGIYMLIYLRDLYVAS</sequence>
<comment type="caution">
    <text evidence="2">The sequence shown here is derived from an EMBL/GenBank/DDBJ whole genome shotgun (WGS) entry which is preliminary data.</text>
</comment>
<dbReference type="Proteomes" id="UP000784294">
    <property type="component" value="Unassembled WGS sequence"/>
</dbReference>
<evidence type="ECO:0000313" key="2">
    <source>
        <dbReference type="EMBL" id="VEL20598.1"/>
    </source>
</evidence>
<accession>A0A448WUQ3</accession>
<dbReference type="OrthoDB" id="432292at2759"/>
<feature type="domain" description="Ribophorin II third" evidence="1">
    <location>
        <begin position="53"/>
        <end position="130"/>
    </location>
</feature>
<dbReference type="Pfam" id="PF23860">
    <property type="entry name" value="Ribophorin_II_3rd"/>
    <property type="match status" value="1"/>
</dbReference>
<dbReference type="UniPathway" id="UPA00378"/>
<evidence type="ECO:0000313" key="3">
    <source>
        <dbReference type="Proteomes" id="UP000784294"/>
    </source>
</evidence>